<accession>A0A2R6NPC1</accession>
<evidence type="ECO:0000259" key="2">
    <source>
        <dbReference type="Pfam" id="PF20666"/>
    </source>
</evidence>
<feature type="region of interest" description="Disordered" evidence="1">
    <location>
        <begin position="234"/>
        <end position="323"/>
    </location>
</feature>
<dbReference type="GO" id="GO:1990423">
    <property type="term" value="C:RZZ complex"/>
    <property type="evidence" value="ECO:0007669"/>
    <property type="project" value="TreeGrafter"/>
</dbReference>
<gene>
    <name evidence="4" type="ORF">PHLCEN_2v9948</name>
</gene>
<evidence type="ECO:0000313" key="5">
    <source>
        <dbReference type="Proteomes" id="UP000186601"/>
    </source>
</evidence>
<reference evidence="4 5" key="1">
    <citation type="submission" date="2018-02" db="EMBL/GenBank/DDBJ databases">
        <title>Genome sequence of the basidiomycete white-rot fungus Phlebia centrifuga.</title>
        <authorList>
            <person name="Granchi Z."/>
            <person name="Peng M."/>
            <person name="de Vries R.P."/>
            <person name="Hilden K."/>
            <person name="Makela M.R."/>
            <person name="Grigoriev I."/>
            <person name="Riley R."/>
        </authorList>
    </citation>
    <scope>NUCLEOTIDE SEQUENCE [LARGE SCALE GENOMIC DNA]</scope>
    <source>
        <strain evidence="4 5">FBCC195</strain>
    </source>
</reference>
<dbReference type="InterPro" id="IPR048343">
    <property type="entry name" value="ZW10_C"/>
</dbReference>
<evidence type="ECO:0000256" key="1">
    <source>
        <dbReference type="SAM" id="MobiDB-lite"/>
    </source>
</evidence>
<protein>
    <submittedName>
        <fullName evidence="4">Uncharacterized protein</fullName>
    </submittedName>
</protein>
<name>A0A2R6NPC1_9APHY</name>
<organism evidence="4 5">
    <name type="scientific">Hermanssonia centrifuga</name>
    <dbReference type="NCBI Taxonomy" id="98765"/>
    <lineage>
        <taxon>Eukaryota</taxon>
        <taxon>Fungi</taxon>
        <taxon>Dikarya</taxon>
        <taxon>Basidiomycota</taxon>
        <taxon>Agaricomycotina</taxon>
        <taxon>Agaricomycetes</taxon>
        <taxon>Polyporales</taxon>
        <taxon>Meruliaceae</taxon>
        <taxon>Hermanssonia</taxon>
    </lineage>
</organism>
<dbReference type="PANTHER" id="PTHR12205:SF0">
    <property type="entry name" value="CENTROMERE_KINETOCHORE PROTEIN ZW10 HOMOLOG"/>
    <property type="match status" value="1"/>
</dbReference>
<feature type="compositionally biased region" description="Acidic residues" evidence="1">
    <location>
        <begin position="247"/>
        <end position="266"/>
    </location>
</feature>
<dbReference type="InterPro" id="IPR046362">
    <property type="entry name" value="Zw10/DSL1_C_sf"/>
</dbReference>
<dbReference type="GO" id="GO:0005737">
    <property type="term" value="C:cytoplasm"/>
    <property type="evidence" value="ECO:0007669"/>
    <property type="project" value="GOC"/>
</dbReference>
<feature type="domain" description="Centromere/kinetochore protein zw10 C-terminal" evidence="2">
    <location>
        <begin position="355"/>
        <end position="483"/>
    </location>
</feature>
<proteinExistence type="predicted"/>
<dbReference type="InterPro" id="IPR055148">
    <property type="entry name" value="ZW10_C_2"/>
</dbReference>
<feature type="domain" description="ZW10 C-terminal helical" evidence="3">
    <location>
        <begin position="509"/>
        <end position="652"/>
    </location>
</feature>
<dbReference type="Pfam" id="PF20666">
    <property type="entry name" value="ZW10_C"/>
    <property type="match status" value="1"/>
</dbReference>
<evidence type="ECO:0000313" key="4">
    <source>
        <dbReference type="EMBL" id="PSR74331.1"/>
    </source>
</evidence>
<comment type="caution">
    <text evidence="4">The sequence shown here is derived from an EMBL/GenBank/DDBJ whole genome shotgun (WGS) entry which is preliminary data.</text>
</comment>
<dbReference type="Proteomes" id="UP000186601">
    <property type="component" value="Unassembled WGS sequence"/>
</dbReference>
<dbReference type="AlphaFoldDB" id="A0A2R6NPC1"/>
<dbReference type="GO" id="GO:0006888">
    <property type="term" value="P:endoplasmic reticulum to Golgi vesicle-mediated transport"/>
    <property type="evidence" value="ECO:0007669"/>
    <property type="project" value="TreeGrafter"/>
</dbReference>
<dbReference type="STRING" id="98765.A0A2R6NPC1"/>
<dbReference type="PANTHER" id="PTHR12205">
    <property type="entry name" value="CENTROMERE/KINETOCHORE PROTEIN ZW10"/>
    <property type="match status" value="1"/>
</dbReference>
<dbReference type="Gene3D" id="1.10.357.150">
    <property type="match status" value="1"/>
</dbReference>
<dbReference type="Pfam" id="PF22766">
    <property type="entry name" value="ZW10_C2"/>
    <property type="match status" value="1"/>
</dbReference>
<dbReference type="OrthoDB" id="534815at2759"/>
<evidence type="ECO:0000259" key="3">
    <source>
        <dbReference type="Pfam" id="PF22766"/>
    </source>
</evidence>
<keyword evidence="5" id="KW-1185">Reference proteome</keyword>
<dbReference type="EMBL" id="MLYV02000996">
    <property type="protein sequence ID" value="PSR74331.1"/>
    <property type="molecule type" value="Genomic_DNA"/>
</dbReference>
<dbReference type="GO" id="GO:0007094">
    <property type="term" value="P:mitotic spindle assembly checkpoint signaling"/>
    <property type="evidence" value="ECO:0007669"/>
    <property type="project" value="TreeGrafter"/>
</dbReference>
<sequence>MSTLRRDITTLFDCLSKQPATVQMESHVPLAGDSEYKLSIFPTPPNEFSSPSSRLNNLSTLLSFLNDHLFANLPSSAGLQRSLCKPLTAALLDKLLVPSLPSSIEGLPAFLDLTRQAVQFEGEYVGHILGDSSRDKEVEVWAKAVAGHYERKRRVDLLERARKITVREEDDSSAFRVEVVTPQDLIKKQEPTDERAVSPEEAAWGFEDEINEDAGAGEADEWGFGDEVEPEVVDDNVASESIQVDPPTEDTEDPEDAWDLDDDEPVDVNGDNSSAWDDPWGETEILVTSTSPRVSKGASRLEKLSNKGKNRSFAPQIQSPIPVAPPPPTPAMISSIQDKPSPSHPQGYAEKETYLVSGRVQELMWLVQDTLRESNELSSSGVLSPYASTSSSPIGTWISQTTASVLDLYRALYPVAASALLESSPKHSMRFSNDCWWLSQELAHIKAQDTPSGAYDKLKDCQERFKVLADSWFEETIDSQSQKVNDILDNAEGFVGTTDQERFDACEAAVNQVLQNVRRFAQQVKLVLAKGKYYQAVGGVLNSALSRILDDVLALPDVTAEESHKLSELCHILAASEGLFVEDPAQPSFVVAYVPLWLKFSYLSELLEASIADISYLFEEGALVDFEIGELVNLVRALFADTQLRTNTINKLMQGHPVHS</sequence>